<dbReference type="EMBL" id="LUUH01000035">
    <property type="protein sequence ID" value="OAI06524.1"/>
    <property type="molecule type" value="Genomic_DNA"/>
</dbReference>
<accession>A0A177MM93</accession>
<comment type="caution">
    <text evidence="1">The sequence shown here is derived from an EMBL/GenBank/DDBJ whole genome shotgun (WGS) entry which is preliminary data.</text>
</comment>
<name>A0A177MM93_METMH</name>
<gene>
    <name evidence="1" type="ORF">A1353_08800</name>
</gene>
<protein>
    <submittedName>
        <fullName evidence="1">Uncharacterized protein</fullName>
    </submittedName>
</protein>
<evidence type="ECO:0000313" key="2">
    <source>
        <dbReference type="Proteomes" id="UP000077763"/>
    </source>
</evidence>
<sequence>MDDPWLSFLGLYKQLMCQRYGRDKSVNSRQHGAIVVQETGFFALFGCEFCGKIRYLAAGAGIFKGF</sequence>
<dbReference type="AlphaFoldDB" id="A0A177MM93"/>
<dbReference type="Proteomes" id="UP000077763">
    <property type="component" value="Unassembled WGS sequence"/>
</dbReference>
<organism evidence="1 2">
    <name type="scientific">Methylomonas methanica</name>
    <dbReference type="NCBI Taxonomy" id="421"/>
    <lineage>
        <taxon>Bacteria</taxon>
        <taxon>Pseudomonadati</taxon>
        <taxon>Pseudomonadota</taxon>
        <taxon>Gammaproteobacteria</taxon>
        <taxon>Methylococcales</taxon>
        <taxon>Methylococcaceae</taxon>
        <taxon>Methylomonas</taxon>
    </lineage>
</organism>
<reference evidence="1 2" key="1">
    <citation type="submission" date="2016-03" db="EMBL/GenBank/DDBJ databases">
        <authorList>
            <person name="Ploux O."/>
        </authorList>
    </citation>
    <scope>NUCLEOTIDE SEQUENCE [LARGE SCALE GENOMIC DNA]</scope>
    <source>
        <strain evidence="1 2">R-45371</strain>
    </source>
</reference>
<proteinExistence type="predicted"/>
<evidence type="ECO:0000313" key="1">
    <source>
        <dbReference type="EMBL" id="OAI06524.1"/>
    </source>
</evidence>